<dbReference type="NCBIfam" id="TIGR01764">
    <property type="entry name" value="excise"/>
    <property type="match status" value="1"/>
</dbReference>
<accession>A0ABR6EQ59</accession>
<reference evidence="2 3" key="1">
    <citation type="submission" date="2019-11" db="EMBL/GenBank/DDBJ databases">
        <title>Description of Pedobacter sp. LMG 31462T.</title>
        <authorList>
            <person name="Carlier A."/>
            <person name="Qi S."/>
            <person name="Vandamme P."/>
        </authorList>
    </citation>
    <scope>NUCLEOTIDE SEQUENCE [LARGE SCALE GENOMIC DNA]</scope>
    <source>
        <strain evidence="2 3">LMG 31462</strain>
    </source>
</reference>
<evidence type="ECO:0000313" key="3">
    <source>
        <dbReference type="Proteomes" id="UP000636110"/>
    </source>
</evidence>
<evidence type="ECO:0000259" key="1">
    <source>
        <dbReference type="Pfam" id="PF12728"/>
    </source>
</evidence>
<organism evidence="2 3">
    <name type="scientific">Pedobacter gandavensis</name>
    <dbReference type="NCBI Taxonomy" id="2679963"/>
    <lineage>
        <taxon>Bacteria</taxon>
        <taxon>Pseudomonadati</taxon>
        <taxon>Bacteroidota</taxon>
        <taxon>Sphingobacteriia</taxon>
        <taxon>Sphingobacteriales</taxon>
        <taxon>Sphingobacteriaceae</taxon>
        <taxon>Pedobacter</taxon>
    </lineage>
</organism>
<dbReference type="InterPro" id="IPR010093">
    <property type="entry name" value="SinI_DNA-bd"/>
</dbReference>
<dbReference type="EMBL" id="WNXC01000001">
    <property type="protein sequence ID" value="MBB2147378.1"/>
    <property type="molecule type" value="Genomic_DNA"/>
</dbReference>
<gene>
    <name evidence="2" type="ORF">GM920_00500</name>
</gene>
<feature type="domain" description="Helix-turn-helix" evidence="1">
    <location>
        <begin position="6"/>
        <end position="53"/>
    </location>
</feature>
<name>A0ABR6EQ59_9SPHI</name>
<sequence length="125" mass="14685">MVAAEFLTVREAARLLNISIRSIYNIIQTGRIKALRLTPRKTLIKRVDIDQMLVLSEYHEPVLKARKKNPHPKYCYSMTEAQEVLNFSEKALWDLLKRNNIPKYRDGKFSYVLKSDLNKFSNQND</sequence>
<keyword evidence="3" id="KW-1185">Reference proteome</keyword>
<dbReference type="Pfam" id="PF12728">
    <property type="entry name" value="HTH_17"/>
    <property type="match status" value="1"/>
</dbReference>
<dbReference type="InterPro" id="IPR041657">
    <property type="entry name" value="HTH_17"/>
</dbReference>
<dbReference type="Proteomes" id="UP000636110">
    <property type="component" value="Unassembled WGS sequence"/>
</dbReference>
<comment type="caution">
    <text evidence="2">The sequence shown here is derived from an EMBL/GenBank/DDBJ whole genome shotgun (WGS) entry which is preliminary data.</text>
</comment>
<evidence type="ECO:0000313" key="2">
    <source>
        <dbReference type="EMBL" id="MBB2147378.1"/>
    </source>
</evidence>
<protein>
    <submittedName>
        <fullName evidence="2">Helix-turn-helix domain-containing protein</fullName>
    </submittedName>
</protein>
<proteinExistence type="predicted"/>